<proteinExistence type="predicted"/>
<feature type="domain" description="Response regulatory" evidence="2">
    <location>
        <begin position="11"/>
        <end position="134"/>
    </location>
</feature>
<keyword evidence="1" id="KW-0597">Phosphoprotein</keyword>
<feature type="modified residue" description="4-aspartylphosphate" evidence="1">
    <location>
        <position position="64"/>
    </location>
</feature>
<dbReference type="Pfam" id="PF00072">
    <property type="entry name" value="Response_reg"/>
    <property type="match status" value="1"/>
</dbReference>
<evidence type="ECO:0000313" key="4">
    <source>
        <dbReference type="Proteomes" id="UP001232063"/>
    </source>
</evidence>
<dbReference type="SUPFAM" id="SSF52172">
    <property type="entry name" value="CheY-like"/>
    <property type="match status" value="1"/>
</dbReference>
<accession>A0AAE3UGZ5</accession>
<sequence length="148" mass="17381">MNLSESLKNGPIIIIEDDQDDHFLMENVFTELQTRNQRLYFTKGIDALQYLQTTDQIPFLIICDLMLPQQSGIDLKKQIDQDPILRQRSIPFVFMSTSFRKELVSKAYLELTIQGVFQKPNDYDQLKRTLDLLIGYWSVCEHPEPMHN</sequence>
<dbReference type="AlphaFoldDB" id="A0AAE3UGZ5"/>
<dbReference type="InterPro" id="IPR052893">
    <property type="entry name" value="TCS_response_regulator"/>
</dbReference>
<dbReference type="PANTHER" id="PTHR44520:SF2">
    <property type="entry name" value="RESPONSE REGULATOR RCP1"/>
    <property type="match status" value="1"/>
</dbReference>
<dbReference type="InterPro" id="IPR001789">
    <property type="entry name" value="Sig_transdc_resp-reg_receiver"/>
</dbReference>
<dbReference type="GO" id="GO:0000160">
    <property type="term" value="P:phosphorelay signal transduction system"/>
    <property type="evidence" value="ECO:0007669"/>
    <property type="project" value="InterPro"/>
</dbReference>
<dbReference type="RefSeq" id="WP_314511969.1">
    <property type="nucleotide sequence ID" value="NZ_JASJOU010000004.1"/>
</dbReference>
<protein>
    <submittedName>
        <fullName evidence="3">Response regulator</fullName>
    </submittedName>
</protein>
<gene>
    <name evidence="3" type="ORF">QNI22_15710</name>
</gene>
<dbReference type="EMBL" id="JASJOU010000004">
    <property type="protein sequence ID" value="MDJ1502113.1"/>
    <property type="molecule type" value="Genomic_DNA"/>
</dbReference>
<dbReference type="PANTHER" id="PTHR44520">
    <property type="entry name" value="RESPONSE REGULATOR RCP1-RELATED"/>
    <property type="match status" value="1"/>
</dbReference>
<dbReference type="Gene3D" id="3.40.50.2300">
    <property type="match status" value="1"/>
</dbReference>
<dbReference type="PROSITE" id="PS50110">
    <property type="entry name" value="RESPONSE_REGULATORY"/>
    <property type="match status" value="1"/>
</dbReference>
<keyword evidence="4" id="KW-1185">Reference proteome</keyword>
<organism evidence="3 4">
    <name type="scientific">Xanthocytophaga agilis</name>
    <dbReference type="NCBI Taxonomy" id="3048010"/>
    <lineage>
        <taxon>Bacteria</taxon>
        <taxon>Pseudomonadati</taxon>
        <taxon>Bacteroidota</taxon>
        <taxon>Cytophagia</taxon>
        <taxon>Cytophagales</taxon>
        <taxon>Rhodocytophagaceae</taxon>
        <taxon>Xanthocytophaga</taxon>
    </lineage>
</organism>
<dbReference type="Proteomes" id="UP001232063">
    <property type="component" value="Unassembled WGS sequence"/>
</dbReference>
<comment type="caution">
    <text evidence="3">The sequence shown here is derived from an EMBL/GenBank/DDBJ whole genome shotgun (WGS) entry which is preliminary data.</text>
</comment>
<evidence type="ECO:0000313" key="3">
    <source>
        <dbReference type="EMBL" id="MDJ1502113.1"/>
    </source>
</evidence>
<dbReference type="SMART" id="SM00448">
    <property type="entry name" value="REC"/>
    <property type="match status" value="1"/>
</dbReference>
<name>A0AAE3UGZ5_9BACT</name>
<evidence type="ECO:0000259" key="2">
    <source>
        <dbReference type="PROSITE" id="PS50110"/>
    </source>
</evidence>
<reference evidence="3" key="1">
    <citation type="submission" date="2023-05" db="EMBL/GenBank/DDBJ databases">
        <authorList>
            <person name="Zhang X."/>
        </authorList>
    </citation>
    <scope>NUCLEOTIDE SEQUENCE</scope>
    <source>
        <strain evidence="3">BD1B2-1</strain>
    </source>
</reference>
<dbReference type="InterPro" id="IPR011006">
    <property type="entry name" value="CheY-like_superfamily"/>
</dbReference>
<evidence type="ECO:0000256" key="1">
    <source>
        <dbReference type="PROSITE-ProRule" id="PRU00169"/>
    </source>
</evidence>